<dbReference type="STRING" id="1715989.NITINOP_1496"/>
<dbReference type="InterPro" id="IPR011765">
    <property type="entry name" value="Pept_M16_N"/>
</dbReference>
<dbReference type="OrthoDB" id="9811314at2"/>
<feature type="domain" description="Peptidase M16 N-terminal" evidence="2">
    <location>
        <begin position="169"/>
        <end position="264"/>
    </location>
</feature>
<reference evidence="5" key="1">
    <citation type="submission" date="2015-09" db="EMBL/GenBank/DDBJ databases">
        <authorList>
            <person name="Daims H."/>
        </authorList>
    </citation>
    <scope>NUCLEOTIDE SEQUENCE [LARGE SCALE GENOMIC DNA]</scope>
</reference>
<sequence length="533" mass="58468">MNATLNLRSIKRHVHGRAAALAIGVGLLLSLNQTIAFATSPNLAERVIEHRLANGLTVLMVERHQTPIVSINITFAVGGIHEQVGQTGIAHFYEHMAFKGTRTIGTKDYAKEKPILDEIARVGTELEQRQRDAARQVGGGTAEEAAAIESLKKRFDELQAQAAQYVVGNELALLYQRHGGVGFNASTGKDLTRYTISLPSNRLPLWAAIESDRMANPVFREFYKERGVVMEERRLRNEDSPTGLLFETFTSAAFRAHGYGVPTIGWGSDILSLTPAETEAFFKTHYGPNRATIALVGDINPKEVIDLIEKTFGKIPAAPPLTLKMPVEPEQRGERRVEVEFDAEPSIVIGFHKPGLGHPDEPVFDVIDAVLSDGLTSRLHRKLVQERRLAASVHTDASHPGVRDPNLFIVTATPLAPRTTAEVEAAIYEELDRLKREPVSSKELERVINNLDADMVRALRSNSGLASQLAMYQAVAGDWRYILTSRDRVAAVTAADIQRVATQYFTKSNRTVGVLVKKNGAKIAAAQDGEAAP</sequence>
<dbReference type="GO" id="GO:0046872">
    <property type="term" value="F:metal ion binding"/>
    <property type="evidence" value="ECO:0007669"/>
    <property type="project" value="InterPro"/>
</dbReference>
<dbReference type="PANTHER" id="PTHR11851:SF49">
    <property type="entry name" value="MITOCHONDRIAL-PROCESSING PEPTIDASE SUBUNIT ALPHA"/>
    <property type="match status" value="1"/>
</dbReference>
<dbReference type="Gene3D" id="3.30.830.10">
    <property type="entry name" value="Metalloenzyme, LuxS/M16 peptidase-like"/>
    <property type="match status" value="2"/>
</dbReference>
<dbReference type="EMBL" id="LN885086">
    <property type="protein sequence ID" value="CUQ66471.1"/>
    <property type="molecule type" value="Genomic_DNA"/>
</dbReference>
<keyword evidence="5" id="KW-1185">Reference proteome</keyword>
<dbReference type="PANTHER" id="PTHR11851">
    <property type="entry name" value="METALLOPROTEASE"/>
    <property type="match status" value="1"/>
</dbReference>
<dbReference type="Pfam" id="PF05193">
    <property type="entry name" value="Peptidase_M16_C"/>
    <property type="match status" value="1"/>
</dbReference>
<evidence type="ECO:0000256" key="1">
    <source>
        <dbReference type="ARBA" id="ARBA00007261"/>
    </source>
</evidence>
<proteinExistence type="inferred from homology"/>
<evidence type="ECO:0000313" key="5">
    <source>
        <dbReference type="Proteomes" id="UP000066284"/>
    </source>
</evidence>
<dbReference type="InterPro" id="IPR050361">
    <property type="entry name" value="MPP/UQCRC_Complex"/>
</dbReference>
<dbReference type="AlphaFoldDB" id="A0A0S4KQ42"/>
<feature type="domain" description="Peptidase M16 C-terminal" evidence="3">
    <location>
        <begin position="272"/>
        <end position="451"/>
    </location>
</feature>
<dbReference type="Pfam" id="PF00675">
    <property type="entry name" value="Peptidase_M16"/>
    <property type="match status" value="2"/>
</dbReference>
<gene>
    <name evidence="4" type="ORF">NITINOP_1496</name>
</gene>
<dbReference type="InterPro" id="IPR011249">
    <property type="entry name" value="Metalloenz_LuxS/M16"/>
</dbReference>
<evidence type="ECO:0000313" key="4">
    <source>
        <dbReference type="EMBL" id="CUQ66471.1"/>
    </source>
</evidence>
<evidence type="ECO:0000259" key="3">
    <source>
        <dbReference type="Pfam" id="PF05193"/>
    </source>
</evidence>
<dbReference type="EC" id="3.4.24.-" evidence="4"/>
<name>A0A0S4KQ42_9BACT</name>
<dbReference type="InterPro" id="IPR007863">
    <property type="entry name" value="Peptidase_M16_C"/>
</dbReference>
<protein>
    <submittedName>
        <fullName evidence="4">Putative Peptidase M16</fullName>
        <ecNumber evidence="4">3.4.24.-</ecNumber>
    </submittedName>
</protein>
<organism evidence="4 5">
    <name type="scientific">Candidatus Nitrospira inopinata</name>
    <dbReference type="NCBI Taxonomy" id="1715989"/>
    <lineage>
        <taxon>Bacteria</taxon>
        <taxon>Pseudomonadati</taxon>
        <taxon>Nitrospirota</taxon>
        <taxon>Nitrospiria</taxon>
        <taxon>Nitrospirales</taxon>
        <taxon>Nitrospiraceae</taxon>
        <taxon>Nitrospira</taxon>
    </lineage>
</organism>
<dbReference type="Proteomes" id="UP000066284">
    <property type="component" value="Chromosome 1"/>
</dbReference>
<dbReference type="SUPFAM" id="SSF63411">
    <property type="entry name" value="LuxS/MPP-like metallohydrolase"/>
    <property type="match status" value="2"/>
</dbReference>
<dbReference type="KEGG" id="nio:NITINOP_1496"/>
<dbReference type="RefSeq" id="WP_062484489.1">
    <property type="nucleotide sequence ID" value="NZ_LN885086.1"/>
</dbReference>
<accession>A0A0S4KQ42</accession>
<feature type="domain" description="Peptidase M16 N-terminal" evidence="2">
    <location>
        <begin position="58"/>
        <end position="110"/>
    </location>
</feature>
<evidence type="ECO:0000259" key="2">
    <source>
        <dbReference type="Pfam" id="PF00675"/>
    </source>
</evidence>
<dbReference type="GO" id="GO:0016787">
    <property type="term" value="F:hydrolase activity"/>
    <property type="evidence" value="ECO:0007669"/>
    <property type="project" value="UniProtKB-KW"/>
</dbReference>
<keyword evidence="4" id="KW-0378">Hydrolase</keyword>
<comment type="similarity">
    <text evidence="1">Belongs to the peptidase M16 family.</text>
</comment>